<proteinExistence type="predicted"/>
<evidence type="ECO:0000313" key="4">
    <source>
        <dbReference type="EMBL" id="ACI64559.1"/>
    </source>
</evidence>
<dbReference type="SUPFAM" id="SSF51197">
    <property type="entry name" value="Clavaminate synthase-like"/>
    <property type="match status" value="1"/>
</dbReference>
<accession>B5YN19</accession>
<keyword evidence="2" id="KW-0472">Membrane</keyword>
<dbReference type="PROSITE" id="PS51184">
    <property type="entry name" value="JMJC"/>
    <property type="match status" value="1"/>
</dbReference>
<organism evidence="4 5">
    <name type="scientific">Thalassiosira pseudonana</name>
    <name type="common">Marine diatom</name>
    <name type="synonym">Cyclotella nana</name>
    <dbReference type="NCBI Taxonomy" id="35128"/>
    <lineage>
        <taxon>Eukaryota</taxon>
        <taxon>Sar</taxon>
        <taxon>Stramenopiles</taxon>
        <taxon>Ochrophyta</taxon>
        <taxon>Bacillariophyta</taxon>
        <taxon>Coscinodiscophyceae</taxon>
        <taxon>Thalassiosirophycidae</taxon>
        <taxon>Thalassiosirales</taxon>
        <taxon>Thalassiosiraceae</taxon>
        <taxon>Thalassiosira</taxon>
    </lineage>
</organism>
<dbReference type="InterPro" id="IPR041667">
    <property type="entry name" value="Cupin_8"/>
</dbReference>
<dbReference type="PaxDb" id="35128-Thaps23473"/>
<reference evidence="4 5" key="2">
    <citation type="journal article" date="2008" name="Nature">
        <title>The Phaeodactylum genome reveals the evolutionary history of diatom genomes.</title>
        <authorList>
            <person name="Bowler C."/>
            <person name="Allen A.E."/>
            <person name="Badger J.H."/>
            <person name="Grimwood J."/>
            <person name="Jabbari K."/>
            <person name="Kuo A."/>
            <person name="Maheswari U."/>
            <person name="Martens C."/>
            <person name="Maumus F."/>
            <person name="Otillar R.P."/>
            <person name="Rayko E."/>
            <person name="Salamov A."/>
            <person name="Vandepoele K."/>
            <person name="Beszteri B."/>
            <person name="Gruber A."/>
            <person name="Heijde M."/>
            <person name="Katinka M."/>
            <person name="Mock T."/>
            <person name="Valentin K."/>
            <person name="Verret F."/>
            <person name="Berges J.A."/>
            <person name="Brownlee C."/>
            <person name="Cadoret J.P."/>
            <person name="Chiovitti A."/>
            <person name="Choi C.J."/>
            <person name="Coesel S."/>
            <person name="De Martino A."/>
            <person name="Detter J.C."/>
            <person name="Durkin C."/>
            <person name="Falciatore A."/>
            <person name="Fournet J."/>
            <person name="Haruta M."/>
            <person name="Huysman M.J."/>
            <person name="Jenkins B.D."/>
            <person name="Jiroutova K."/>
            <person name="Jorgensen R.E."/>
            <person name="Joubert Y."/>
            <person name="Kaplan A."/>
            <person name="Kroger N."/>
            <person name="Kroth P.G."/>
            <person name="La Roche J."/>
            <person name="Lindquist E."/>
            <person name="Lommer M."/>
            <person name="Martin-Jezequel V."/>
            <person name="Lopez P.J."/>
            <person name="Lucas S."/>
            <person name="Mangogna M."/>
            <person name="McGinnis K."/>
            <person name="Medlin L.K."/>
            <person name="Montsant A."/>
            <person name="Oudot-Le Secq M.P."/>
            <person name="Napoli C."/>
            <person name="Obornik M."/>
            <person name="Parker M.S."/>
            <person name="Petit J.L."/>
            <person name="Porcel B.M."/>
            <person name="Poulsen N."/>
            <person name="Robison M."/>
            <person name="Rychlewski L."/>
            <person name="Rynearson T.A."/>
            <person name="Schmutz J."/>
            <person name="Shapiro H."/>
            <person name="Siaut M."/>
            <person name="Stanley M."/>
            <person name="Sussman M.R."/>
            <person name="Taylor A.R."/>
            <person name="Vardi A."/>
            <person name="von Dassow P."/>
            <person name="Vyverman W."/>
            <person name="Willis A."/>
            <person name="Wyrwicz L.S."/>
            <person name="Rokhsar D.S."/>
            <person name="Weissenbach J."/>
            <person name="Armbrust E.V."/>
            <person name="Green B.R."/>
            <person name="Van de Peer Y."/>
            <person name="Grigoriev I.V."/>
        </authorList>
    </citation>
    <scope>NUCLEOTIDE SEQUENCE [LARGE SCALE GENOMIC DNA]</scope>
    <source>
        <strain evidence="4 5">CCMP1335</strain>
    </source>
</reference>
<evidence type="ECO:0000256" key="1">
    <source>
        <dbReference type="SAM" id="MobiDB-lite"/>
    </source>
</evidence>
<sequence length="520" mass="60060">MNGGDLFQRRPLMAPASATTSLRRSPSAELSFARRKKKRTLLLHGKDHAALIGVLTIAAILIPTVWLIRTTKGGTGTSSDSDVDNRFLNDWRPLDWKGSSGGLHNNDEKKSSSAQRLKKAKHRGALDLDTNRSIYRHKFGSAELGYNIYDCPATPPSSYPRAWHATDVLSNWNPNEVTTVPPSYREIHHAICIFDYQTQYDIALKYRDAEKPFIIRNDPAVTAASKKWRDPDYLMANLPEKKMYTERSSNNHFMFYNSRNRKKVRNWIQPPNDVVSMTYREWYERALERDGLALGEGDIVDRVNELRKWRMENMVGKADHADDDEVRDDTDKENEKRVKWYYWRLNAFLEDAEEEGPDKLVFDDLPFFDPRKQKESEFYLVDPAGQRGVNCRFGMRGVSAYNHMDMSRNMIAVLDGERRYIIAHPDQCSKMALYPINHPSGRHSSFDWSNQAEWDIHPEFRDAKVSEMVLQAGDVLYLPTAWFHAIVNLSRNIQCNIRSGISYENANVVEECGFRVPKQK</sequence>
<dbReference type="Gene3D" id="2.60.120.10">
    <property type="entry name" value="Jelly Rolls"/>
    <property type="match status" value="1"/>
</dbReference>
<dbReference type="SMART" id="SM00558">
    <property type="entry name" value="JmjC"/>
    <property type="match status" value="1"/>
</dbReference>
<dbReference type="RefSeq" id="XP_002295842.1">
    <property type="nucleotide sequence ID" value="XM_002295806.1"/>
</dbReference>
<gene>
    <name evidence="4" type="ORF">THAPS_23473</name>
</gene>
<dbReference type="KEGG" id="tps:THAPS_23473"/>
<dbReference type="eggNOG" id="KOG2132">
    <property type="taxonomic scope" value="Eukaryota"/>
</dbReference>
<feature type="domain" description="JmjC" evidence="3">
    <location>
        <begin position="340"/>
        <end position="520"/>
    </location>
</feature>
<name>B5YN19_THAPS</name>
<dbReference type="GeneID" id="7444130"/>
<evidence type="ECO:0000259" key="3">
    <source>
        <dbReference type="PROSITE" id="PS51184"/>
    </source>
</evidence>
<dbReference type="PANTHER" id="PTHR12461">
    <property type="entry name" value="HYPOXIA-INDUCIBLE FACTOR 1 ALPHA INHIBITOR-RELATED"/>
    <property type="match status" value="1"/>
</dbReference>
<evidence type="ECO:0000313" key="5">
    <source>
        <dbReference type="Proteomes" id="UP000001449"/>
    </source>
</evidence>
<dbReference type="Proteomes" id="UP000001449">
    <property type="component" value="Chromosome 7"/>
</dbReference>
<keyword evidence="2" id="KW-0812">Transmembrane</keyword>
<dbReference type="InterPro" id="IPR014710">
    <property type="entry name" value="RmlC-like_jellyroll"/>
</dbReference>
<keyword evidence="5" id="KW-1185">Reference proteome</keyword>
<dbReference type="Pfam" id="PF13621">
    <property type="entry name" value="Cupin_8"/>
    <property type="match status" value="1"/>
</dbReference>
<evidence type="ECO:0000256" key="2">
    <source>
        <dbReference type="SAM" id="Phobius"/>
    </source>
</evidence>
<feature type="region of interest" description="Disordered" evidence="1">
    <location>
        <begin position="99"/>
        <end position="122"/>
    </location>
</feature>
<dbReference type="PANTHER" id="PTHR12461:SF98">
    <property type="entry name" value="CUPIN-LIKE DOMAIN-CONTAINING PROTEIN"/>
    <property type="match status" value="1"/>
</dbReference>
<reference evidence="4 5" key="1">
    <citation type="journal article" date="2004" name="Science">
        <title>The genome of the diatom Thalassiosira pseudonana: ecology, evolution, and metabolism.</title>
        <authorList>
            <person name="Armbrust E.V."/>
            <person name="Berges J.A."/>
            <person name="Bowler C."/>
            <person name="Green B.R."/>
            <person name="Martinez D."/>
            <person name="Putnam N.H."/>
            <person name="Zhou S."/>
            <person name="Allen A.E."/>
            <person name="Apt K.E."/>
            <person name="Bechner M."/>
            <person name="Brzezinski M.A."/>
            <person name="Chaal B.K."/>
            <person name="Chiovitti A."/>
            <person name="Davis A.K."/>
            <person name="Demarest M.S."/>
            <person name="Detter J.C."/>
            <person name="Glavina T."/>
            <person name="Goodstein D."/>
            <person name="Hadi M.Z."/>
            <person name="Hellsten U."/>
            <person name="Hildebrand M."/>
            <person name="Jenkins B.D."/>
            <person name="Jurka J."/>
            <person name="Kapitonov V.V."/>
            <person name="Kroger N."/>
            <person name="Lau W.W."/>
            <person name="Lane T.W."/>
            <person name="Larimer F.W."/>
            <person name="Lippmeier J.C."/>
            <person name="Lucas S."/>
            <person name="Medina M."/>
            <person name="Montsant A."/>
            <person name="Obornik M."/>
            <person name="Parker M.S."/>
            <person name="Palenik B."/>
            <person name="Pazour G.J."/>
            <person name="Richardson P.M."/>
            <person name="Rynearson T.A."/>
            <person name="Saito M.A."/>
            <person name="Schwartz D.C."/>
            <person name="Thamatrakoln K."/>
            <person name="Valentin K."/>
            <person name="Vardi A."/>
            <person name="Wilkerson F.P."/>
            <person name="Rokhsar D.S."/>
        </authorList>
    </citation>
    <scope>NUCLEOTIDE SEQUENCE [LARGE SCALE GENOMIC DNA]</scope>
    <source>
        <strain evidence="4 5">CCMP1335</strain>
    </source>
</reference>
<dbReference type="EMBL" id="CP001160">
    <property type="protein sequence ID" value="ACI64559.1"/>
    <property type="molecule type" value="Genomic_DNA"/>
</dbReference>
<feature type="transmembrane region" description="Helical" evidence="2">
    <location>
        <begin position="48"/>
        <end position="68"/>
    </location>
</feature>
<dbReference type="HOGENOM" id="CLU_524318_0_0_1"/>
<dbReference type="InterPro" id="IPR003347">
    <property type="entry name" value="JmjC_dom"/>
</dbReference>
<dbReference type="AlphaFoldDB" id="B5YN19"/>
<keyword evidence="2" id="KW-1133">Transmembrane helix</keyword>
<protein>
    <recommendedName>
        <fullName evidence="3">JmjC domain-containing protein</fullName>
    </recommendedName>
</protein>
<dbReference type="InParanoid" id="B5YN19"/>